<dbReference type="AlphaFoldDB" id="A0A2P6THK0"/>
<dbReference type="OrthoDB" id="5086500at2759"/>
<dbReference type="PANTHER" id="PTHR48202">
    <property type="entry name" value="ALPHA/BETA-HYDROLASES SUPERFAMILY PROTEIN"/>
    <property type="match status" value="1"/>
</dbReference>
<dbReference type="InterPro" id="IPR011989">
    <property type="entry name" value="ARM-like"/>
</dbReference>
<dbReference type="PANTHER" id="PTHR48202:SF1">
    <property type="entry name" value="ALPHA_BETA-HYDROLASES SUPERFAMILY PROTEIN"/>
    <property type="match status" value="1"/>
</dbReference>
<dbReference type="InterPro" id="IPR029058">
    <property type="entry name" value="AB_hydrolase_fold"/>
</dbReference>
<dbReference type="Gene3D" id="3.40.50.1820">
    <property type="entry name" value="alpha/beta hydrolase"/>
    <property type="match status" value="1"/>
</dbReference>
<dbReference type="SUPFAM" id="SSF48371">
    <property type="entry name" value="ARM repeat"/>
    <property type="match status" value="1"/>
</dbReference>
<dbReference type="EMBL" id="LHPG02000016">
    <property type="protein sequence ID" value="PRW33746.1"/>
    <property type="molecule type" value="Genomic_DNA"/>
</dbReference>
<dbReference type="SUPFAM" id="SSF53474">
    <property type="entry name" value="alpha/beta-Hydrolases"/>
    <property type="match status" value="1"/>
</dbReference>
<sequence length="1086" mass="115775">MRLRKALVACSAAVATVSAGVGLATRRWRAPATLQAAEHASADVDEWQSLTEYLHGVTDGTTHAGRTLALCLRSATAAWERRQAALAKAGAGNGARPSSAVLLADFLTELHDAPEEQRPRTIVFQQLSDYLLERAIAPLADPAEKRAILRYLAAALRNDDAAQALLRCPGAAPKLLKLAADNQSLQQLLGAQLSRAVPPSVVSSEDVAAVMQLLAAAIAQQRRRGPGLGGQQQQVLLSLELLLRWAEGSVHNANLLAEANAGHLLADLAALTATGSGVDGLQSAIAQLMGTLARECTKPQQLRMQGWLYHLLCFAADASANGEWRLADASLNSLAACLLRGCELPVQLMQRSCLPLLRQLAAQQDSPVRPAIAHVVQALAEGPGVQLPAAEPPAGDAQQQQQQQQPSVKASGKPSDSELALYINAAAIGPLYARSVAAALLEASGRVGSFQEPPVEAEELMSPDVVAVYPQVAAAIDMDMADSAVCSALKVLCALASGGSSRRSWLLNAGILQLLHRLTMERARDVAELPSSAGAYVEEGIPLCIQRQAVRLLAMLASDKAGAAAVQDAGWIPWLQDLAVSTDLKLSSCASRALLHIESAAAAQRPGLTKLALPLHAVPAPLLPLEQQAAAAGAATQTAAGDAARPPSPVRRRLDRQLDAVRPAVPEQQRLVMQDGVHLFDPLASHHEVLAREGISAEASDAPLLDIVFVHGIRGGAFATWRREGVLERGQARESLDRSVCWPASWVAKEIPDARLLSLEYAAPASGWEGESLPFRHTVHQLMEKLAAAGVGQRPVIFVCHSMGGLVVKDLLVSAKAQKDERLRKINTSAAGAVFYSVPHAGSRLADWGWYLRYIGGAPAKHVQQLKTGPHLEELNAAVRAMCKSGQLPVLSFSEGQPTKLGYIPTHVVPHESAYPGYGDFVVLHDHDHISVCKPSDTADPAYAKLMAFLHARVRTLRKERADAAAASMDHMEAATISFCNGGIVQQCPAGTTCVTQYGKNILKVSPCVTRSSRHLLTNQHHHKPQPSHTTPRCHLANYVCLPPGKHQKTSNRFCLGGYSMACPAGTFCRTQPRNRRQSVSPCVSH</sequence>
<keyword evidence="3" id="KW-1185">Reference proteome</keyword>
<proteinExistence type="predicted"/>
<dbReference type="Proteomes" id="UP000239899">
    <property type="component" value="Unassembled WGS sequence"/>
</dbReference>
<comment type="caution">
    <text evidence="2">The sequence shown here is derived from an EMBL/GenBank/DDBJ whole genome shotgun (WGS) entry which is preliminary data.</text>
</comment>
<evidence type="ECO:0000256" key="1">
    <source>
        <dbReference type="SAM" id="MobiDB-lite"/>
    </source>
</evidence>
<reference evidence="2 3" key="1">
    <citation type="journal article" date="2018" name="Plant J.">
        <title>Genome sequences of Chlorella sorokiniana UTEX 1602 and Micractinium conductrix SAG 241.80: implications to maltose excretion by a green alga.</title>
        <authorList>
            <person name="Arriola M.B."/>
            <person name="Velmurugan N."/>
            <person name="Zhang Y."/>
            <person name="Plunkett M.H."/>
            <person name="Hondzo H."/>
            <person name="Barney B.M."/>
        </authorList>
    </citation>
    <scope>NUCLEOTIDE SEQUENCE [LARGE SCALE GENOMIC DNA]</scope>
    <source>
        <strain evidence="3">UTEX 1602</strain>
    </source>
</reference>
<protein>
    <submittedName>
        <fullName evidence="2">Ribonuclease p mrp</fullName>
    </submittedName>
</protein>
<evidence type="ECO:0000313" key="3">
    <source>
        <dbReference type="Proteomes" id="UP000239899"/>
    </source>
</evidence>
<feature type="region of interest" description="Disordered" evidence="1">
    <location>
        <begin position="386"/>
        <end position="413"/>
    </location>
</feature>
<dbReference type="Gene3D" id="1.25.10.10">
    <property type="entry name" value="Leucine-rich Repeat Variant"/>
    <property type="match status" value="1"/>
</dbReference>
<organism evidence="2 3">
    <name type="scientific">Chlorella sorokiniana</name>
    <name type="common">Freshwater green alga</name>
    <dbReference type="NCBI Taxonomy" id="3076"/>
    <lineage>
        <taxon>Eukaryota</taxon>
        <taxon>Viridiplantae</taxon>
        <taxon>Chlorophyta</taxon>
        <taxon>core chlorophytes</taxon>
        <taxon>Trebouxiophyceae</taxon>
        <taxon>Chlorellales</taxon>
        <taxon>Chlorellaceae</taxon>
        <taxon>Chlorella clade</taxon>
        <taxon>Chlorella</taxon>
    </lineage>
</organism>
<evidence type="ECO:0000313" key="2">
    <source>
        <dbReference type="EMBL" id="PRW33746.1"/>
    </source>
</evidence>
<name>A0A2P6THK0_CHLSO</name>
<gene>
    <name evidence="2" type="ORF">C2E21_7592</name>
</gene>
<accession>A0A2P6THK0</accession>
<dbReference type="InterPro" id="IPR016024">
    <property type="entry name" value="ARM-type_fold"/>
</dbReference>